<gene>
    <name evidence="1" type="ORF">LQ564_04195</name>
</gene>
<accession>A0ABS8Q1S8</accession>
<name>A0ABS8Q1S8_9BURK</name>
<organism evidence="1 2">
    <name type="scientific">Massilia phyllostachyos</name>
    <dbReference type="NCBI Taxonomy" id="2898585"/>
    <lineage>
        <taxon>Bacteria</taxon>
        <taxon>Pseudomonadati</taxon>
        <taxon>Pseudomonadota</taxon>
        <taxon>Betaproteobacteria</taxon>
        <taxon>Burkholderiales</taxon>
        <taxon>Oxalobacteraceae</taxon>
        <taxon>Telluria group</taxon>
        <taxon>Massilia</taxon>
    </lineage>
</organism>
<evidence type="ECO:0000313" key="1">
    <source>
        <dbReference type="EMBL" id="MCD2515508.1"/>
    </source>
</evidence>
<dbReference type="Proteomes" id="UP001179361">
    <property type="component" value="Unassembled WGS sequence"/>
</dbReference>
<sequence length="192" mass="22261">MTCNYSTTWETGRLVRYLMRVPNVYIFGGLLKHIVCPAVHPDFTDIDLIATDSREMDRIQDAFDYVFRELPRIGNGPRYFIGKSGRTDKVIQLVLMPSHVQAMQFAVEGPQYDIDRAAFGNCRFYFDAFIGEEAIRRAIRTKRASRVTASRNLTHYAPHRPQIEQRHKLKLMRKGFTVIDYPAPSPITEKYL</sequence>
<dbReference type="EMBL" id="JAJNOC010000001">
    <property type="protein sequence ID" value="MCD2515508.1"/>
    <property type="molecule type" value="Genomic_DNA"/>
</dbReference>
<proteinExistence type="predicted"/>
<evidence type="ECO:0000313" key="2">
    <source>
        <dbReference type="Proteomes" id="UP001179361"/>
    </source>
</evidence>
<reference evidence="1" key="1">
    <citation type="submission" date="2021-11" db="EMBL/GenBank/DDBJ databases">
        <title>The complete genome of Massilia sp sp. G4R7.</title>
        <authorList>
            <person name="Liu L."/>
            <person name="Yue J."/>
            <person name="Yuan J."/>
            <person name="Yang F."/>
            <person name="Li L."/>
        </authorList>
    </citation>
    <scope>NUCLEOTIDE SEQUENCE</scope>
    <source>
        <strain evidence="1">G4R7</strain>
    </source>
</reference>
<evidence type="ECO:0008006" key="3">
    <source>
        <dbReference type="Google" id="ProtNLM"/>
    </source>
</evidence>
<protein>
    <recommendedName>
        <fullName evidence="3">Nucleotidyltransferase family protein</fullName>
    </recommendedName>
</protein>
<dbReference type="RefSeq" id="WP_231056814.1">
    <property type="nucleotide sequence ID" value="NZ_JAJNOC010000001.1"/>
</dbReference>
<comment type="caution">
    <text evidence="1">The sequence shown here is derived from an EMBL/GenBank/DDBJ whole genome shotgun (WGS) entry which is preliminary data.</text>
</comment>
<keyword evidence="2" id="KW-1185">Reference proteome</keyword>